<dbReference type="Proteomes" id="UP001597314">
    <property type="component" value="Unassembled WGS sequence"/>
</dbReference>
<evidence type="ECO:0000313" key="2">
    <source>
        <dbReference type="Proteomes" id="UP001597314"/>
    </source>
</evidence>
<sequence>MEAALSRGVADADAGRTMPLDEAFAALRTELGLPDKSSAQ</sequence>
<comment type="caution">
    <text evidence="1">The sequence shown here is derived from an EMBL/GenBank/DDBJ whole genome shotgun (WGS) entry which is preliminary data.</text>
</comment>
<protein>
    <submittedName>
        <fullName evidence="1">Uncharacterized protein</fullName>
    </submittedName>
</protein>
<organism evidence="1 2">
    <name type="scientific">Rhodoplanes azumiensis</name>
    <dbReference type="NCBI Taxonomy" id="1897628"/>
    <lineage>
        <taxon>Bacteria</taxon>
        <taxon>Pseudomonadati</taxon>
        <taxon>Pseudomonadota</taxon>
        <taxon>Alphaproteobacteria</taxon>
        <taxon>Hyphomicrobiales</taxon>
        <taxon>Nitrobacteraceae</taxon>
        <taxon>Rhodoplanes</taxon>
    </lineage>
</organism>
<name>A0ABW5ANZ6_9BRAD</name>
<accession>A0ABW5ANZ6</accession>
<dbReference type="EMBL" id="JBHUIW010000021">
    <property type="protein sequence ID" value="MFD2183896.1"/>
    <property type="molecule type" value="Genomic_DNA"/>
</dbReference>
<proteinExistence type="predicted"/>
<keyword evidence="2" id="KW-1185">Reference proteome</keyword>
<gene>
    <name evidence="1" type="ORF">ACFSOX_17205</name>
</gene>
<reference evidence="2" key="1">
    <citation type="journal article" date="2019" name="Int. J. Syst. Evol. Microbiol.">
        <title>The Global Catalogue of Microorganisms (GCM) 10K type strain sequencing project: providing services to taxonomists for standard genome sequencing and annotation.</title>
        <authorList>
            <consortium name="The Broad Institute Genomics Platform"/>
            <consortium name="The Broad Institute Genome Sequencing Center for Infectious Disease"/>
            <person name="Wu L."/>
            <person name="Ma J."/>
        </authorList>
    </citation>
    <scope>NUCLEOTIDE SEQUENCE [LARGE SCALE GENOMIC DNA]</scope>
    <source>
        <strain evidence="2">CGMCC 1.6774</strain>
    </source>
</reference>
<evidence type="ECO:0000313" key="1">
    <source>
        <dbReference type="EMBL" id="MFD2183896.1"/>
    </source>
</evidence>